<proteinExistence type="predicted"/>
<name>A0ABR1ZAF7_9ROSI</name>
<reference evidence="1 2" key="1">
    <citation type="journal article" date="2024" name="G3 (Bethesda)">
        <title>Genome assembly of Hibiscus sabdariffa L. provides insights into metabolisms of medicinal natural products.</title>
        <authorList>
            <person name="Kim T."/>
        </authorList>
    </citation>
    <scope>NUCLEOTIDE SEQUENCE [LARGE SCALE GENOMIC DNA]</scope>
    <source>
        <strain evidence="1">TK-2024</strain>
        <tissue evidence="1">Old leaves</tissue>
    </source>
</reference>
<organism evidence="1 2">
    <name type="scientific">Hibiscus sabdariffa</name>
    <name type="common">roselle</name>
    <dbReference type="NCBI Taxonomy" id="183260"/>
    <lineage>
        <taxon>Eukaryota</taxon>
        <taxon>Viridiplantae</taxon>
        <taxon>Streptophyta</taxon>
        <taxon>Embryophyta</taxon>
        <taxon>Tracheophyta</taxon>
        <taxon>Spermatophyta</taxon>
        <taxon>Magnoliopsida</taxon>
        <taxon>eudicotyledons</taxon>
        <taxon>Gunneridae</taxon>
        <taxon>Pentapetalae</taxon>
        <taxon>rosids</taxon>
        <taxon>malvids</taxon>
        <taxon>Malvales</taxon>
        <taxon>Malvaceae</taxon>
        <taxon>Malvoideae</taxon>
        <taxon>Hibiscus</taxon>
    </lineage>
</organism>
<gene>
    <name evidence="1" type="ORF">V6N11_069282</name>
</gene>
<dbReference type="Proteomes" id="UP001396334">
    <property type="component" value="Unassembled WGS sequence"/>
</dbReference>
<protein>
    <submittedName>
        <fullName evidence="1">Uncharacterized protein</fullName>
    </submittedName>
</protein>
<keyword evidence="2" id="KW-1185">Reference proteome</keyword>
<dbReference type="EMBL" id="JBBPBN010001939">
    <property type="protein sequence ID" value="KAK8477085.1"/>
    <property type="molecule type" value="Genomic_DNA"/>
</dbReference>
<sequence length="168" mass="19033">MRDLRYIHLGVSTGINLKFSSVNFPVLSCARFKVGEDAQRVKIEVIVVVRCYFDYYCSLIGGVALVCTQHLKMMASLLAHGRNVVVRNAYGSVQSQRLCGAFGLLGTRKFSTPKQSYVEDLLFHSKLRAFIWLKASKDDSLGIFEWWWENPRIADSVHLLTDLVQGET</sequence>
<evidence type="ECO:0000313" key="1">
    <source>
        <dbReference type="EMBL" id="KAK8477085.1"/>
    </source>
</evidence>
<accession>A0ABR1ZAF7</accession>
<evidence type="ECO:0000313" key="2">
    <source>
        <dbReference type="Proteomes" id="UP001396334"/>
    </source>
</evidence>
<comment type="caution">
    <text evidence="1">The sequence shown here is derived from an EMBL/GenBank/DDBJ whole genome shotgun (WGS) entry which is preliminary data.</text>
</comment>